<evidence type="ECO:0000313" key="1">
    <source>
        <dbReference type="EMBL" id="OMP11188.1"/>
    </source>
</evidence>
<dbReference type="Proteomes" id="UP000187203">
    <property type="component" value="Unassembled WGS sequence"/>
</dbReference>
<name>A0A1R3KVW9_9ROSI</name>
<keyword evidence="2" id="KW-1185">Reference proteome</keyword>
<gene>
    <name evidence="1" type="ORF">COLO4_03975</name>
</gene>
<reference evidence="2" key="1">
    <citation type="submission" date="2013-09" db="EMBL/GenBank/DDBJ databases">
        <title>Corchorus olitorius genome sequencing.</title>
        <authorList>
            <person name="Alam M."/>
            <person name="Haque M.S."/>
            <person name="Islam M.S."/>
            <person name="Emdad E.M."/>
            <person name="Islam M.M."/>
            <person name="Ahmed B."/>
            <person name="Halim A."/>
            <person name="Hossen Q.M.M."/>
            <person name="Hossain M.Z."/>
            <person name="Ahmed R."/>
            <person name="Khan M.M."/>
            <person name="Islam R."/>
            <person name="Rashid M.M."/>
            <person name="Khan S.A."/>
            <person name="Rahman M.S."/>
            <person name="Alam M."/>
            <person name="Yahiya A.S."/>
            <person name="Khan M.S."/>
            <person name="Azam M.S."/>
            <person name="Haque T."/>
            <person name="Lashkar M.Z.H."/>
            <person name="Akhand A.I."/>
            <person name="Morshed G."/>
            <person name="Roy S."/>
            <person name="Uddin K.S."/>
            <person name="Rabeya T."/>
            <person name="Hossain A.S."/>
            <person name="Chowdhury A."/>
            <person name="Snigdha A.R."/>
            <person name="Mortoza M.S."/>
            <person name="Matin S.A."/>
            <person name="Hoque S.M.E."/>
            <person name="Islam M.K."/>
            <person name="Roy D.K."/>
            <person name="Haider R."/>
            <person name="Moosa M.M."/>
            <person name="Elias S.M."/>
            <person name="Hasan A.M."/>
            <person name="Jahan S."/>
            <person name="Shafiuddin M."/>
            <person name="Mahmood N."/>
            <person name="Shommy N.S."/>
        </authorList>
    </citation>
    <scope>NUCLEOTIDE SEQUENCE [LARGE SCALE GENOMIC DNA]</scope>
    <source>
        <strain evidence="2">cv. O-4</strain>
    </source>
</reference>
<organism evidence="1 2">
    <name type="scientific">Corchorus olitorius</name>
    <dbReference type="NCBI Taxonomy" id="93759"/>
    <lineage>
        <taxon>Eukaryota</taxon>
        <taxon>Viridiplantae</taxon>
        <taxon>Streptophyta</taxon>
        <taxon>Embryophyta</taxon>
        <taxon>Tracheophyta</taxon>
        <taxon>Spermatophyta</taxon>
        <taxon>Magnoliopsida</taxon>
        <taxon>eudicotyledons</taxon>
        <taxon>Gunneridae</taxon>
        <taxon>Pentapetalae</taxon>
        <taxon>rosids</taxon>
        <taxon>malvids</taxon>
        <taxon>Malvales</taxon>
        <taxon>Malvaceae</taxon>
        <taxon>Grewioideae</taxon>
        <taxon>Apeibeae</taxon>
        <taxon>Corchorus</taxon>
    </lineage>
</organism>
<evidence type="ECO:0000313" key="2">
    <source>
        <dbReference type="Proteomes" id="UP000187203"/>
    </source>
</evidence>
<comment type="caution">
    <text evidence="1">The sequence shown here is derived from an EMBL/GenBank/DDBJ whole genome shotgun (WGS) entry which is preliminary data.</text>
</comment>
<dbReference type="EMBL" id="AWUE01010883">
    <property type="protein sequence ID" value="OMP11188.1"/>
    <property type="molecule type" value="Genomic_DNA"/>
</dbReference>
<sequence length="32" mass="3800">MKNEAQNKSKTQSICTYMKRNPKHILKKLIHS</sequence>
<proteinExistence type="predicted"/>
<dbReference type="AlphaFoldDB" id="A0A1R3KVW9"/>
<accession>A0A1R3KVW9</accession>
<protein>
    <submittedName>
        <fullName evidence="1">Uncharacterized protein</fullName>
    </submittedName>
</protein>